<protein>
    <submittedName>
        <fullName evidence="1">Uncharacterized protein</fullName>
    </submittedName>
</protein>
<sequence length="89" mass="9560">MPGTGVVMVSQISMVCLQRDRKLSRSGVEVEVCWVEIAVVPTLQEKPQLLQEKGPLADRGGAAVSVPGLLPEVFDLVRRALESGCRSSV</sequence>
<gene>
    <name evidence="1" type="ORF">NDU88_005565</name>
</gene>
<dbReference type="EMBL" id="JANPWB010000003">
    <property type="protein sequence ID" value="KAJ1201759.1"/>
    <property type="molecule type" value="Genomic_DNA"/>
</dbReference>
<organism evidence="1 2">
    <name type="scientific">Pleurodeles waltl</name>
    <name type="common">Iberian ribbed newt</name>
    <dbReference type="NCBI Taxonomy" id="8319"/>
    <lineage>
        <taxon>Eukaryota</taxon>
        <taxon>Metazoa</taxon>
        <taxon>Chordata</taxon>
        <taxon>Craniata</taxon>
        <taxon>Vertebrata</taxon>
        <taxon>Euteleostomi</taxon>
        <taxon>Amphibia</taxon>
        <taxon>Batrachia</taxon>
        <taxon>Caudata</taxon>
        <taxon>Salamandroidea</taxon>
        <taxon>Salamandridae</taxon>
        <taxon>Pleurodelinae</taxon>
        <taxon>Pleurodeles</taxon>
    </lineage>
</organism>
<evidence type="ECO:0000313" key="2">
    <source>
        <dbReference type="Proteomes" id="UP001066276"/>
    </source>
</evidence>
<dbReference type="AlphaFoldDB" id="A0AAV7VNW8"/>
<proteinExistence type="predicted"/>
<reference evidence="1" key="1">
    <citation type="journal article" date="2022" name="bioRxiv">
        <title>Sequencing and chromosome-scale assembly of the giantPleurodeles waltlgenome.</title>
        <authorList>
            <person name="Brown T."/>
            <person name="Elewa A."/>
            <person name="Iarovenko S."/>
            <person name="Subramanian E."/>
            <person name="Araus A.J."/>
            <person name="Petzold A."/>
            <person name="Susuki M."/>
            <person name="Suzuki K.-i.T."/>
            <person name="Hayashi T."/>
            <person name="Toyoda A."/>
            <person name="Oliveira C."/>
            <person name="Osipova E."/>
            <person name="Leigh N.D."/>
            <person name="Simon A."/>
            <person name="Yun M.H."/>
        </authorList>
    </citation>
    <scope>NUCLEOTIDE SEQUENCE</scope>
    <source>
        <strain evidence="1">20211129_DDA</strain>
        <tissue evidence="1">Liver</tissue>
    </source>
</reference>
<name>A0AAV7VNW8_PLEWA</name>
<accession>A0AAV7VNW8</accession>
<dbReference type="Proteomes" id="UP001066276">
    <property type="component" value="Chromosome 2_1"/>
</dbReference>
<evidence type="ECO:0000313" key="1">
    <source>
        <dbReference type="EMBL" id="KAJ1201759.1"/>
    </source>
</evidence>
<comment type="caution">
    <text evidence="1">The sequence shown here is derived from an EMBL/GenBank/DDBJ whole genome shotgun (WGS) entry which is preliminary data.</text>
</comment>
<keyword evidence="2" id="KW-1185">Reference proteome</keyword>